<organism evidence="8 9">
    <name type="scientific">Ustilago trichophora</name>
    <dbReference type="NCBI Taxonomy" id="86804"/>
    <lineage>
        <taxon>Eukaryota</taxon>
        <taxon>Fungi</taxon>
        <taxon>Dikarya</taxon>
        <taxon>Basidiomycota</taxon>
        <taxon>Ustilaginomycotina</taxon>
        <taxon>Ustilaginomycetes</taxon>
        <taxon>Ustilaginales</taxon>
        <taxon>Ustilaginaceae</taxon>
        <taxon>Ustilago</taxon>
    </lineage>
</organism>
<feature type="region of interest" description="Disordered" evidence="6">
    <location>
        <begin position="1002"/>
        <end position="1028"/>
    </location>
</feature>
<dbReference type="InterPro" id="IPR023214">
    <property type="entry name" value="HAD_sf"/>
</dbReference>
<dbReference type="InterPro" id="IPR026058">
    <property type="entry name" value="LIPIN"/>
</dbReference>
<feature type="compositionally biased region" description="Low complexity" evidence="6">
    <location>
        <begin position="1496"/>
        <end position="1507"/>
    </location>
</feature>
<dbReference type="Pfam" id="PF16876">
    <property type="entry name" value="Lipin_mid"/>
    <property type="match status" value="1"/>
</dbReference>
<feature type="compositionally biased region" description="Low complexity" evidence="6">
    <location>
        <begin position="1402"/>
        <end position="1418"/>
    </location>
</feature>
<feature type="compositionally biased region" description="Basic and acidic residues" evidence="6">
    <location>
        <begin position="1428"/>
        <end position="1437"/>
    </location>
</feature>
<evidence type="ECO:0000256" key="6">
    <source>
        <dbReference type="SAM" id="MobiDB-lite"/>
    </source>
</evidence>
<dbReference type="FunFam" id="3.40.50.1000:FF:000063">
    <property type="entry name" value="Nuclear elongation and deformation protein"/>
    <property type="match status" value="1"/>
</dbReference>
<evidence type="ECO:0000259" key="7">
    <source>
        <dbReference type="SMART" id="SM00775"/>
    </source>
</evidence>
<evidence type="ECO:0000256" key="4">
    <source>
        <dbReference type="ARBA" id="ARBA00022553"/>
    </source>
</evidence>
<dbReference type="Pfam" id="PF04571">
    <property type="entry name" value="Lipin_N"/>
    <property type="match status" value="2"/>
</dbReference>
<keyword evidence="4" id="KW-0597">Phosphoprotein</keyword>
<feature type="compositionally biased region" description="Basic and acidic residues" evidence="6">
    <location>
        <begin position="461"/>
        <end position="474"/>
    </location>
</feature>
<feature type="compositionally biased region" description="Low complexity" evidence="6">
    <location>
        <begin position="1267"/>
        <end position="1283"/>
    </location>
</feature>
<feature type="compositionally biased region" description="Acidic residues" evidence="6">
    <location>
        <begin position="1535"/>
        <end position="1559"/>
    </location>
</feature>
<dbReference type="GO" id="GO:0019432">
    <property type="term" value="P:triglyceride biosynthetic process"/>
    <property type="evidence" value="ECO:0007669"/>
    <property type="project" value="TreeGrafter"/>
</dbReference>
<evidence type="ECO:0000256" key="5">
    <source>
        <dbReference type="ARBA" id="ARBA00022801"/>
    </source>
</evidence>
<name>A0A5C3ERZ8_9BASI</name>
<feature type="region of interest" description="Disordered" evidence="6">
    <location>
        <begin position="185"/>
        <end position="337"/>
    </location>
</feature>
<feature type="compositionally biased region" description="Basic and acidic residues" evidence="6">
    <location>
        <begin position="293"/>
        <end position="304"/>
    </location>
</feature>
<dbReference type="PANTHER" id="PTHR12181">
    <property type="entry name" value="LIPIN"/>
    <property type="match status" value="1"/>
</dbReference>
<feature type="compositionally biased region" description="Basic and acidic residues" evidence="6">
    <location>
        <begin position="270"/>
        <end position="283"/>
    </location>
</feature>
<dbReference type="InterPro" id="IPR031703">
    <property type="entry name" value="Lipin_mid"/>
</dbReference>
<comment type="cofactor">
    <cofactor evidence="1">
        <name>Mg(2+)</name>
        <dbReference type="ChEBI" id="CHEBI:18420"/>
    </cofactor>
</comment>
<dbReference type="InterPro" id="IPR007651">
    <property type="entry name" value="Lipin_N"/>
</dbReference>
<evidence type="ECO:0000256" key="2">
    <source>
        <dbReference type="ARBA" id="ARBA00005476"/>
    </source>
</evidence>
<feature type="region of interest" description="Disordered" evidence="6">
    <location>
        <begin position="351"/>
        <end position="389"/>
    </location>
</feature>
<comment type="similarity">
    <text evidence="2">Belongs to the lipin family.</text>
</comment>
<keyword evidence="5" id="KW-0378">Hydrolase</keyword>
<feature type="region of interest" description="Disordered" evidence="6">
    <location>
        <begin position="517"/>
        <end position="631"/>
    </location>
</feature>
<dbReference type="EMBL" id="OOIN01000047">
    <property type="protein sequence ID" value="SPO32566.1"/>
    <property type="molecule type" value="Genomic_DNA"/>
</dbReference>
<dbReference type="SUPFAM" id="SSF56784">
    <property type="entry name" value="HAD-like"/>
    <property type="match status" value="1"/>
</dbReference>
<evidence type="ECO:0000256" key="1">
    <source>
        <dbReference type="ARBA" id="ARBA00001946"/>
    </source>
</evidence>
<dbReference type="GO" id="GO:0008195">
    <property type="term" value="F:phosphatidate phosphatase activity"/>
    <property type="evidence" value="ECO:0007669"/>
    <property type="project" value="UniProtKB-EC"/>
</dbReference>
<dbReference type="PANTHER" id="PTHR12181:SF12">
    <property type="entry name" value="PHOSPHATIDATE PHOSPHATASE"/>
    <property type="match status" value="1"/>
</dbReference>
<dbReference type="Proteomes" id="UP000324022">
    <property type="component" value="Unassembled WGS sequence"/>
</dbReference>
<feature type="compositionally biased region" description="Basic and acidic residues" evidence="6">
    <location>
        <begin position="197"/>
        <end position="214"/>
    </location>
</feature>
<feature type="compositionally biased region" description="Low complexity" evidence="6">
    <location>
        <begin position="1236"/>
        <end position="1257"/>
    </location>
</feature>
<feature type="compositionally biased region" description="Low complexity" evidence="6">
    <location>
        <begin position="1439"/>
        <end position="1460"/>
    </location>
</feature>
<protein>
    <recommendedName>
        <fullName evidence="3">phosphatidate phosphatase</fullName>
        <ecNumber evidence="3">3.1.3.4</ecNumber>
    </recommendedName>
</protein>
<dbReference type="InterPro" id="IPR031315">
    <property type="entry name" value="LNS2/PITP"/>
</dbReference>
<feature type="region of interest" description="Disordered" evidence="6">
    <location>
        <begin position="778"/>
        <end position="815"/>
    </location>
</feature>
<keyword evidence="9" id="KW-1185">Reference proteome</keyword>
<feature type="region of interest" description="Disordered" evidence="6">
    <location>
        <begin position="1394"/>
        <end position="1641"/>
    </location>
</feature>
<feature type="compositionally biased region" description="Basic residues" evidence="6">
    <location>
        <begin position="529"/>
        <end position="540"/>
    </location>
</feature>
<evidence type="ECO:0000313" key="9">
    <source>
        <dbReference type="Proteomes" id="UP000324022"/>
    </source>
</evidence>
<dbReference type="GO" id="GO:0005634">
    <property type="term" value="C:nucleus"/>
    <property type="evidence" value="ECO:0007669"/>
    <property type="project" value="TreeGrafter"/>
</dbReference>
<feature type="region of interest" description="Disordered" evidence="6">
    <location>
        <begin position="424"/>
        <end position="495"/>
    </location>
</feature>
<dbReference type="OrthoDB" id="4567at2759"/>
<feature type="compositionally biased region" description="Basic residues" evidence="6">
    <location>
        <begin position="688"/>
        <end position="698"/>
    </location>
</feature>
<gene>
    <name evidence="8" type="ORF">UTRI_04310</name>
</gene>
<feature type="compositionally biased region" description="Acidic residues" evidence="6">
    <location>
        <begin position="447"/>
        <end position="460"/>
    </location>
</feature>
<feature type="compositionally biased region" description="Basic and acidic residues" evidence="6">
    <location>
        <begin position="518"/>
        <end position="528"/>
    </location>
</feature>
<evidence type="ECO:0000313" key="8">
    <source>
        <dbReference type="EMBL" id="SPO32566.1"/>
    </source>
</evidence>
<dbReference type="Gene3D" id="3.40.50.1000">
    <property type="entry name" value="HAD superfamily/HAD-like"/>
    <property type="match status" value="1"/>
</dbReference>
<feature type="compositionally biased region" description="Basic and acidic residues" evidence="6">
    <location>
        <begin position="437"/>
        <end position="446"/>
    </location>
</feature>
<reference evidence="8 9" key="1">
    <citation type="submission" date="2018-03" db="EMBL/GenBank/DDBJ databases">
        <authorList>
            <person name="Guldener U."/>
        </authorList>
    </citation>
    <scope>NUCLEOTIDE SEQUENCE [LARGE SCALE GENOMIC DNA]</scope>
    <source>
        <strain evidence="8 9">NBRC100155</strain>
    </source>
</reference>
<dbReference type="InterPro" id="IPR036412">
    <property type="entry name" value="HAD-like_sf"/>
</dbReference>
<feature type="compositionally biased region" description="Basic and acidic residues" evidence="6">
    <location>
        <begin position="587"/>
        <end position="598"/>
    </location>
</feature>
<dbReference type="GO" id="GO:0009062">
    <property type="term" value="P:fatty acid catabolic process"/>
    <property type="evidence" value="ECO:0007669"/>
    <property type="project" value="TreeGrafter"/>
</dbReference>
<feature type="region of interest" description="Disordered" evidence="6">
    <location>
        <begin position="644"/>
        <end position="747"/>
    </location>
</feature>
<dbReference type="SMART" id="SM00775">
    <property type="entry name" value="LNS2"/>
    <property type="match status" value="1"/>
</dbReference>
<sequence length="1641" mass="179002">MQYVGKLVSTVYNTITPNINPATLSGAIDVIVVEKIVDVEEEVEVDGQGNVLSEAEQGKLPEQERKYKTIKRQTTELASTPFHVRFGKMSVLRPGERKVTLHLNNSTDPLPFAMKVSDSGEAFFVLEIDDEDERNNIPDDLVTSPILSAASSPMTLPEDDDDADAQNGSAEVEPLVLGEAEQLPAATQAQDDDNSVDPDRNSRAKLKDNKRSGQPDDQGDLNVPSDSTKTGSGAAAGSDSLLDKVGSAASKASGVIGAAGRAVMGGNNPRLDKTAEKAQRSDDTENMTGAPVDEDHNDAHHYEPEQGGPQGKKRQEAQDVAGESSTHNEPSNETERLEMQLRDKALEVVEDEVRSENDGESILSIDSGEEAYPAPFGSGAKASKKSKTQAVASIHHSEYLDGKRLKPVPIGDGKLTIDPAMTDASTHIYMHKQRQQQRRDSDKLQHDDDDEDTAVDDDEDQDHKKARPDQSSHADDEEDDENIVGAVKVKQRKEDLQYMLDMDGYKMTSDGEDLAYQEGHRFADEMPLGRRHGGKGRHGHSDRLNGPNHQHKVSLPGSSTAAMRRGSGSRSHRPSFSVDYRSHRYSQSREREARRESLDDTAAANLTKFNSQHGSPHLGAVSMQSGHQDELELSRDLARLARMNRATDSNSDSRSRGRRQPKGSDSLRRHASLTSRNKRPEDETSTASRRRPNRASSRHTHEFSLSDTEAEVPRARSASGHASLENSTEGLTSSYSVSKGDSSLRDLRLPSEEAPPVYLGDTSAAHLGLSSNSRWQWADPAGDSSSSTPTGQPGHRRRTRFASTDGYEASRSPDASALEALRRHTAEGEVAGKLTSSESEPYTFLLQLEDSSHSFELSLCYSDNFGEDEEADEYVFRENRVSFERFAHDDDVVNDERLVIRYHDRFLTWENASAVLATLSLYRRTLSGSTSATNMDEEADGAERSSRASYWSRWWKRSSKSIPDLKQATNAQGDEVGDAKPQRVPIAGADIDAPLERSNTDSVLLDADKADSDKRAKEDASSSKSAAAAAAQRAGKTYAKTLRLTSDQLKSLNLRKGANSITFSVTSSYSGVATCSARIFLWESNHKIVVSDIDGTITKSDALGHVFTMIGRDWTHIGVAKLYTDIARNGYRIMYLTSRAIGQADSTRDYLKGIRQNGYQLPDGPVIMSPDRLIASLHREVILRKPEVFKMACLRDIARLFGADPRTAQSQPGGDLKNLDSEAAEKAQTGAGVDDSPGAGAATAAPSESTEAPSPTSDATSIGSGRLSPSPSTMSSPTLASLPPLDPQPAKKEEHPTPFYAGFGNRITDALSYRSVNIPSSRIFTIDTNGEVKMELLELAGYKSSYIHMTDLVDQMFPPITAKEQKEPRKPEYNDFNYWRPAIVDIELPDDDELLGTPPVSPALSARSGRSLRSVRSATSDSGVAGDGKGREEEKPGRLSRFGLGSLGLSRKGSQSSSGLAKPEHANTVPPEFIDGGYDRRTRATSAEPALETGMTPSSSTSSWTAPWRRRAASPDDAQQRATSPLVGPVITAEPESEDEGQEEFYDSEGGMNDDDDDVSSFGGGAGESRSRLNSFSLDDDGFDGGKRRVVQGQKRPSEDENDDDDDDDDDGDDDGEEEEMMEEEEDELLETGEIRFEWKG</sequence>
<dbReference type="Pfam" id="PF08235">
    <property type="entry name" value="LNS2"/>
    <property type="match status" value="2"/>
</dbReference>
<dbReference type="EC" id="3.1.3.4" evidence="3"/>
<feature type="compositionally biased region" description="Basic and acidic residues" evidence="6">
    <location>
        <begin position="1006"/>
        <end position="1021"/>
    </location>
</feature>
<feature type="domain" description="LNS2/PITP" evidence="7">
    <location>
        <begin position="1088"/>
        <end position="1335"/>
    </location>
</feature>
<proteinExistence type="inferred from homology"/>
<feature type="region of interest" description="Disordered" evidence="6">
    <location>
        <begin position="1205"/>
        <end position="1301"/>
    </location>
</feature>
<evidence type="ECO:0000256" key="3">
    <source>
        <dbReference type="ARBA" id="ARBA00012638"/>
    </source>
</evidence>
<feature type="compositionally biased region" description="Acidic residues" evidence="6">
    <location>
        <begin position="1600"/>
        <end position="1631"/>
    </location>
</feature>
<feature type="compositionally biased region" description="Low complexity" evidence="6">
    <location>
        <begin position="557"/>
        <end position="577"/>
    </location>
</feature>
<dbReference type="InterPro" id="IPR013209">
    <property type="entry name" value="LNS2"/>
</dbReference>
<feature type="compositionally biased region" description="Polar residues" evidence="6">
    <location>
        <begin position="724"/>
        <end position="741"/>
    </location>
</feature>
<accession>A0A5C3ERZ8</accession>